<feature type="chain" id="PRO_5015646722" description="Lipoprotein" evidence="1">
    <location>
        <begin position="31"/>
        <end position="402"/>
    </location>
</feature>
<gene>
    <name evidence="2" type="ORF">ENSA5_28080</name>
</gene>
<reference evidence="2 3" key="1">
    <citation type="submission" date="2018-03" db="EMBL/GenBank/DDBJ databases">
        <title>Draft Genome Sequences of the Obligatory Marine Myxobacteria Enhygromyxa salina SWB005.</title>
        <authorList>
            <person name="Poehlein A."/>
            <person name="Moghaddam J.A."/>
            <person name="Harms H."/>
            <person name="Alanjari M."/>
            <person name="Koenig G.M."/>
            <person name="Daniel R."/>
            <person name="Schaeberle T.F."/>
        </authorList>
    </citation>
    <scope>NUCLEOTIDE SEQUENCE [LARGE SCALE GENOMIC DNA]</scope>
    <source>
        <strain evidence="2 3">SWB005</strain>
    </source>
</reference>
<name>A0A2S9Y4G6_9BACT</name>
<dbReference type="CDD" id="cd00657">
    <property type="entry name" value="Ferritin_like"/>
    <property type="match status" value="1"/>
</dbReference>
<accession>A0A2S9Y4G6</accession>
<dbReference type="InterPro" id="IPR009078">
    <property type="entry name" value="Ferritin-like_SF"/>
</dbReference>
<evidence type="ECO:0000256" key="1">
    <source>
        <dbReference type="SAM" id="SignalP"/>
    </source>
</evidence>
<keyword evidence="1" id="KW-0732">Signal</keyword>
<evidence type="ECO:0008006" key="4">
    <source>
        <dbReference type="Google" id="ProtNLM"/>
    </source>
</evidence>
<dbReference type="SUPFAM" id="SSF47240">
    <property type="entry name" value="Ferritin-like"/>
    <property type="match status" value="1"/>
</dbReference>
<feature type="signal peptide" evidence="1">
    <location>
        <begin position="1"/>
        <end position="30"/>
    </location>
</feature>
<comment type="caution">
    <text evidence="2">The sequence shown here is derived from an EMBL/GenBank/DDBJ whole genome shotgun (WGS) entry which is preliminary data.</text>
</comment>
<proteinExistence type="predicted"/>
<dbReference type="Gene3D" id="1.10.620.20">
    <property type="entry name" value="Ribonucleotide Reductase, subunit A"/>
    <property type="match status" value="1"/>
</dbReference>
<sequence>MTMQSPNLTQSFKAAIMVALGLTASTLVGAGGCADRAGHALCVDTEVDYATCGDLPDPGPEGPDPNDLDVRFVEVCFDGSEGCDPCAAEAITGAAVERLNGQCEVVDIQHVTLTCGPDPDPTVEDCCYKVRLEGDFSCGVEGRPLLAGAELTPRVAALQTGDAWLAGTDRFEGLRRPQDPNTVEVLRTYWLRRASYEHASVAAFARVSLQLLSLGAPAGLLRATQEAMADEVRHARLSFGLAASYGGAPPSEAGPLRIDGGVTTGMELQTALREAIFDGALGEGAATIEALEAARSCDDPVVRDVFLRIAQDEQRHALLAYQTVKWALVAHPRRAREVVRDCLREGHLRATPPAAELGAAEDDALRRHGLVASNRRAWIRHESWSGVVAPILATMLASGLRY</sequence>
<protein>
    <recommendedName>
        <fullName evidence="4">Lipoprotein</fullName>
    </recommendedName>
</protein>
<dbReference type="Proteomes" id="UP000237968">
    <property type="component" value="Unassembled WGS sequence"/>
</dbReference>
<evidence type="ECO:0000313" key="2">
    <source>
        <dbReference type="EMBL" id="PRP99993.1"/>
    </source>
</evidence>
<dbReference type="OrthoDB" id="5502251at2"/>
<keyword evidence="3" id="KW-1185">Reference proteome</keyword>
<dbReference type="GO" id="GO:0016491">
    <property type="term" value="F:oxidoreductase activity"/>
    <property type="evidence" value="ECO:0007669"/>
    <property type="project" value="InterPro"/>
</dbReference>
<evidence type="ECO:0000313" key="3">
    <source>
        <dbReference type="Proteomes" id="UP000237968"/>
    </source>
</evidence>
<organism evidence="2 3">
    <name type="scientific">Enhygromyxa salina</name>
    <dbReference type="NCBI Taxonomy" id="215803"/>
    <lineage>
        <taxon>Bacteria</taxon>
        <taxon>Pseudomonadati</taxon>
        <taxon>Myxococcota</taxon>
        <taxon>Polyangia</taxon>
        <taxon>Nannocystales</taxon>
        <taxon>Nannocystaceae</taxon>
        <taxon>Enhygromyxa</taxon>
    </lineage>
</organism>
<dbReference type="EMBL" id="PVNK01000138">
    <property type="protein sequence ID" value="PRP99993.1"/>
    <property type="molecule type" value="Genomic_DNA"/>
</dbReference>
<dbReference type="AlphaFoldDB" id="A0A2S9Y4G6"/>
<dbReference type="InterPro" id="IPR012348">
    <property type="entry name" value="RNR-like"/>
</dbReference>